<dbReference type="PANTHER" id="PTHR46157:SF8">
    <property type="entry name" value="GLUTATHIONE-REGULATED POTASSIUM-EFFLUX SYSTEM PROTEIN"/>
    <property type="match status" value="1"/>
</dbReference>
<feature type="transmembrane region" description="Helical" evidence="11">
    <location>
        <begin position="12"/>
        <end position="28"/>
    </location>
</feature>
<feature type="transmembrane region" description="Helical" evidence="11">
    <location>
        <begin position="116"/>
        <end position="135"/>
    </location>
</feature>
<dbReference type="GO" id="GO:0012505">
    <property type="term" value="C:endomembrane system"/>
    <property type="evidence" value="ECO:0007669"/>
    <property type="project" value="UniProtKB-SubCell"/>
</dbReference>
<keyword evidence="5" id="KW-0633">Potassium transport</keyword>
<keyword evidence="3" id="KW-0813">Transport</keyword>
<evidence type="ECO:0000256" key="9">
    <source>
        <dbReference type="ARBA" id="ARBA00023065"/>
    </source>
</evidence>
<keyword evidence="4" id="KW-0050">Antiport</keyword>
<dbReference type="Gene3D" id="1.20.1530.20">
    <property type="match status" value="1"/>
</dbReference>
<feature type="transmembrane region" description="Helical" evidence="11">
    <location>
        <begin position="187"/>
        <end position="209"/>
    </location>
</feature>
<dbReference type="InterPro" id="IPR038770">
    <property type="entry name" value="Na+/solute_symporter_sf"/>
</dbReference>
<evidence type="ECO:0000256" key="8">
    <source>
        <dbReference type="ARBA" id="ARBA00022989"/>
    </source>
</evidence>
<name>A0A0B5CPD4_NEIEG</name>
<evidence type="ECO:0000256" key="4">
    <source>
        <dbReference type="ARBA" id="ARBA00022449"/>
    </source>
</evidence>
<feature type="transmembrane region" description="Helical" evidence="11">
    <location>
        <begin position="336"/>
        <end position="358"/>
    </location>
</feature>
<accession>A0A0B5CPD4</accession>
<dbReference type="PATRIC" id="fig|546263.7.peg.2204"/>
<feature type="transmembrane region" description="Helical" evidence="11">
    <location>
        <begin position="156"/>
        <end position="175"/>
    </location>
</feature>
<dbReference type="GO" id="GO:0005886">
    <property type="term" value="C:plasma membrane"/>
    <property type="evidence" value="ECO:0007669"/>
    <property type="project" value="TreeGrafter"/>
</dbReference>
<evidence type="ECO:0000256" key="2">
    <source>
        <dbReference type="ARBA" id="ARBA00005551"/>
    </source>
</evidence>
<keyword evidence="6 11" id="KW-0812">Transmembrane</keyword>
<reference evidence="14" key="1">
    <citation type="submission" date="2014-05" db="EMBL/GenBank/DDBJ databases">
        <title>Complete Genome sequence of Neisseria elongata subsp. glycolytica.</title>
        <authorList>
            <person name="Veyrier F.J."/>
            <person name="Taha M.-K."/>
        </authorList>
    </citation>
    <scope>NUCLEOTIDE SEQUENCE [LARGE SCALE GENOMIC DNA]</scope>
    <source>
        <strain evidence="14">ATCC 29315</strain>
    </source>
</reference>
<keyword evidence="7" id="KW-0630">Potassium</keyword>
<protein>
    <submittedName>
        <fullName evidence="13">Potassium transporter</fullName>
    </submittedName>
</protein>
<dbReference type="InterPro" id="IPR004771">
    <property type="entry name" value="K/H_exchanger"/>
</dbReference>
<dbReference type="Pfam" id="PF02254">
    <property type="entry name" value="TrkA_N"/>
    <property type="match status" value="1"/>
</dbReference>
<feature type="transmembrane region" description="Helical" evidence="11">
    <location>
        <begin position="90"/>
        <end position="110"/>
    </location>
</feature>
<dbReference type="Proteomes" id="UP000031392">
    <property type="component" value="Chromosome"/>
</dbReference>
<dbReference type="InterPro" id="IPR006153">
    <property type="entry name" value="Cation/H_exchanger_TM"/>
</dbReference>
<evidence type="ECO:0000256" key="1">
    <source>
        <dbReference type="ARBA" id="ARBA00004127"/>
    </source>
</evidence>
<evidence type="ECO:0000313" key="13">
    <source>
        <dbReference type="EMBL" id="AJE19249.1"/>
    </source>
</evidence>
<evidence type="ECO:0000256" key="6">
    <source>
        <dbReference type="ARBA" id="ARBA00022692"/>
    </source>
</evidence>
<evidence type="ECO:0000256" key="7">
    <source>
        <dbReference type="ARBA" id="ARBA00022958"/>
    </source>
</evidence>
<dbReference type="AlphaFoldDB" id="A0A0B5CPD4"/>
<evidence type="ECO:0000313" key="14">
    <source>
        <dbReference type="Proteomes" id="UP000031392"/>
    </source>
</evidence>
<dbReference type="InterPro" id="IPR036291">
    <property type="entry name" value="NAD(P)-bd_dom_sf"/>
</dbReference>
<reference evidence="13 14" key="2">
    <citation type="journal article" date="2015" name="PLoS Genet.">
        <title>Common Cell Shape Evolution of Two Nasopharyngeal Pathogens.</title>
        <authorList>
            <person name="Veyrier F.J."/>
            <person name="Biais N."/>
            <person name="Morales P."/>
            <person name="Belkacem N."/>
            <person name="Guilhen C."/>
            <person name="Ranjeva S."/>
            <person name="Sismeiro O."/>
            <person name="Pehau-Arnaudet G."/>
            <person name="Rocha E.P."/>
            <person name="Werts C."/>
            <person name="Taha M.K."/>
            <person name="Boneca I.G."/>
        </authorList>
    </citation>
    <scope>NUCLEOTIDE SEQUENCE [LARGE SCALE GENOMIC DNA]</scope>
    <source>
        <strain evidence="13 14">ATCC 29315</strain>
    </source>
</reference>
<comment type="subcellular location">
    <subcellularLocation>
        <location evidence="1">Endomembrane system</location>
        <topology evidence="1">Multi-pass membrane protein</topology>
    </subcellularLocation>
</comment>
<dbReference type="GO" id="GO:1902600">
    <property type="term" value="P:proton transmembrane transport"/>
    <property type="evidence" value="ECO:0007669"/>
    <property type="project" value="InterPro"/>
</dbReference>
<feature type="transmembrane region" description="Helical" evidence="11">
    <location>
        <begin position="35"/>
        <end position="53"/>
    </location>
</feature>
<keyword evidence="14" id="KW-1185">Reference proteome</keyword>
<dbReference type="PROSITE" id="PS51201">
    <property type="entry name" value="RCK_N"/>
    <property type="match status" value="1"/>
</dbReference>
<dbReference type="Pfam" id="PF00999">
    <property type="entry name" value="Na_H_Exchanger"/>
    <property type="match status" value="1"/>
</dbReference>
<comment type="similarity">
    <text evidence="2">Belongs to the monovalent cation:proton antiporter 2 (CPA2) transporter (TC 2.A.37) family.</text>
</comment>
<evidence type="ECO:0000256" key="5">
    <source>
        <dbReference type="ARBA" id="ARBA00022538"/>
    </source>
</evidence>
<keyword evidence="10 11" id="KW-0472">Membrane</keyword>
<dbReference type="GO" id="GO:0015297">
    <property type="term" value="F:antiporter activity"/>
    <property type="evidence" value="ECO:0007669"/>
    <property type="project" value="UniProtKB-KW"/>
</dbReference>
<dbReference type="KEGG" id="nel:NELON_10270"/>
<evidence type="ECO:0000256" key="11">
    <source>
        <dbReference type="SAM" id="Phobius"/>
    </source>
</evidence>
<feature type="domain" description="RCK N-terminal" evidence="12">
    <location>
        <begin position="408"/>
        <end position="524"/>
    </location>
</feature>
<dbReference type="Gene3D" id="3.40.50.720">
    <property type="entry name" value="NAD(P)-binding Rossmann-like Domain"/>
    <property type="match status" value="1"/>
</dbReference>
<dbReference type="PANTHER" id="PTHR46157">
    <property type="entry name" value="K(+) EFFLUX ANTIPORTER 3, CHLOROPLASTIC"/>
    <property type="match status" value="1"/>
</dbReference>
<keyword evidence="8 11" id="KW-1133">Transmembrane helix</keyword>
<proteinExistence type="inferred from homology"/>
<gene>
    <name evidence="13" type="ORF">NELON_10270</name>
</gene>
<dbReference type="EMBL" id="CP007726">
    <property type="protein sequence ID" value="AJE19249.1"/>
    <property type="molecule type" value="Genomic_DNA"/>
</dbReference>
<feature type="transmembrane region" description="Helical" evidence="11">
    <location>
        <begin position="275"/>
        <end position="296"/>
    </location>
</feature>
<evidence type="ECO:0000256" key="10">
    <source>
        <dbReference type="ARBA" id="ARBA00023136"/>
    </source>
</evidence>
<feature type="transmembrane region" description="Helical" evidence="11">
    <location>
        <begin position="364"/>
        <end position="384"/>
    </location>
</feature>
<keyword evidence="9" id="KW-0406">Ion transport</keyword>
<evidence type="ECO:0000256" key="3">
    <source>
        <dbReference type="ARBA" id="ARBA00022448"/>
    </source>
</evidence>
<dbReference type="SUPFAM" id="SSF51735">
    <property type="entry name" value="NAD(P)-binding Rossmann-fold domains"/>
    <property type="match status" value="1"/>
</dbReference>
<dbReference type="GO" id="GO:0008324">
    <property type="term" value="F:monoatomic cation transmembrane transporter activity"/>
    <property type="evidence" value="ECO:0007669"/>
    <property type="project" value="InterPro"/>
</dbReference>
<dbReference type="HOGENOM" id="CLU_005126_9_3_4"/>
<feature type="transmembrane region" description="Helical" evidence="11">
    <location>
        <begin position="302"/>
        <end position="324"/>
    </location>
</feature>
<feature type="transmembrane region" description="Helical" evidence="11">
    <location>
        <begin position="59"/>
        <end position="78"/>
    </location>
</feature>
<dbReference type="GO" id="GO:0006813">
    <property type="term" value="P:potassium ion transport"/>
    <property type="evidence" value="ECO:0007669"/>
    <property type="project" value="UniProtKB-KW"/>
</dbReference>
<dbReference type="InterPro" id="IPR003148">
    <property type="entry name" value="RCK_N"/>
</dbReference>
<sequence length="587" mass="63322">MAVEAADGDLLHVVVLLGAAVVAVPLFKRLGLGSILGYLAAGLVIGPFGLKLVTDSHAILHIAEFGVVMFLFLIGLEMKPSHLWKLRNQIFGLGTLQVTFSSLFLTQIGLAYGFSLVMSFISAVGFTLTSTAMVMQIMDERHEISTPQGQRIVSILLFEDLLIVPMLAIVAFLAPDNPNAVADAVPLWQKIGVAALSLAALIATGIWLLNPLFKILAKSKAREVMTAAALLVVLGAAYLMELGGLSMAMGAFLAGVLLSESDFRHQLEADIEPFRGLLLGLFFLAVGMSLDVATVLNNWKVILSATVLMIILKCLAIYGVARFAKASHHTAIHRAVLMSQGGEFAFVLLASAAVQRAINAEVLANMTAIVVLSMIMTPFSVMLFDRCSKEPRAAAAVDDVEEHAGELNGNVLIIGFGRMGQVVSQMPLAYGATISILDNDPDTINVAREYGFKVYYGEATRADVLHASGVEHTDIVAVCVDNGESAVRIVENIHHINPNAKVFVRAWDRRNALALVKAEADFVVRETFYSSMKMGDEIVKALGASVQELRAVHDKVRDADKERFALEIAGKEFEGRRLLLGNIKKNS</sequence>
<organism evidence="13 14">
    <name type="scientific">Neisseria elongata subsp. glycolytica ATCC 29315</name>
    <dbReference type="NCBI Taxonomy" id="546263"/>
    <lineage>
        <taxon>Bacteria</taxon>
        <taxon>Pseudomonadati</taxon>
        <taxon>Pseudomonadota</taxon>
        <taxon>Betaproteobacteria</taxon>
        <taxon>Neisseriales</taxon>
        <taxon>Neisseriaceae</taxon>
        <taxon>Neisseria</taxon>
    </lineage>
</organism>
<dbReference type="RefSeq" id="WP_041961517.1">
    <property type="nucleotide sequence ID" value="NZ_CP007726.1"/>
</dbReference>
<dbReference type="NCBIfam" id="TIGR00932">
    <property type="entry name" value="2a37"/>
    <property type="match status" value="1"/>
</dbReference>
<dbReference type="FunFam" id="3.40.50.720:FF:000036">
    <property type="entry name" value="Glutathione-regulated potassium-efflux system protein KefB"/>
    <property type="match status" value="1"/>
</dbReference>
<evidence type="ECO:0000259" key="12">
    <source>
        <dbReference type="PROSITE" id="PS51201"/>
    </source>
</evidence>